<proteinExistence type="predicted"/>
<feature type="non-terminal residue" evidence="2">
    <location>
        <position position="1"/>
    </location>
</feature>
<protein>
    <submittedName>
        <fullName evidence="2">Uncharacterized protein</fullName>
    </submittedName>
</protein>
<name>A0A6J4T8Q5_9ACTN</name>
<feature type="non-terminal residue" evidence="2">
    <location>
        <position position="34"/>
    </location>
</feature>
<dbReference type="AlphaFoldDB" id="A0A6J4T8Q5"/>
<accession>A0A6J4T8Q5</accession>
<evidence type="ECO:0000256" key="1">
    <source>
        <dbReference type="SAM" id="MobiDB-lite"/>
    </source>
</evidence>
<gene>
    <name evidence="2" type="ORF">AVDCRST_MAG69-2825</name>
</gene>
<dbReference type="EMBL" id="CADCVP010000311">
    <property type="protein sequence ID" value="CAA9516944.1"/>
    <property type="molecule type" value="Genomic_DNA"/>
</dbReference>
<organism evidence="2">
    <name type="scientific">uncultured Solirubrobacteraceae bacterium</name>
    <dbReference type="NCBI Taxonomy" id="1162706"/>
    <lineage>
        <taxon>Bacteria</taxon>
        <taxon>Bacillati</taxon>
        <taxon>Actinomycetota</taxon>
        <taxon>Thermoleophilia</taxon>
        <taxon>Solirubrobacterales</taxon>
        <taxon>Solirubrobacteraceae</taxon>
        <taxon>environmental samples</taxon>
    </lineage>
</organism>
<evidence type="ECO:0000313" key="2">
    <source>
        <dbReference type="EMBL" id="CAA9516944.1"/>
    </source>
</evidence>
<reference evidence="2" key="1">
    <citation type="submission" date="2020-02" db="EMBL/GenBank/DDBJ databases">
        <authorList>
            <person name="Meier V. D."/>
        </authorList>
    </citation>
    <scope>NUCLEOTIDE SEQUENCE</scope>
    <source>
        <strain evidence="2">AVDCRST_MAG69</strain>
    </source>
</reference>
<feature type="region of interest" description="Disordered" evidence="1">
    <location>
        <begin position="1"/>
        <end position="34"/>
    </location>
</feature>
<feature type="compositionally biased region" description="Basic residues" evidence="1">
    <location>
        <begin position="1"/>
        <end position="21"/>
    </location>
</feature>
<sequence length="34" mass="3619">GRRRRAAHRPRGRGARGRLRARALGARRGAGGVG</sequence>